<name>A0A931LQT5_FIMGI</name>
<dbReference type="PROSITE" id="PS50850">
    <property type="entry name" value="MFS"/>
    <property type="match status" value="1"/>
</dbReference>
<feature type="transmembrane region" description="Helical" evidence="7">
    <location>
        <begin position="20"/>
        <end position="42"/>
    </location>
</feature>
<feature type="transmembrane region" description="Helical" evidence="7">
    <location>
        <begin position="147"/>
        <end position="171"/>
    </location>
</feature>
<feature type="transmembrane region" description="Helical" evidence="7">
    <location>
        <begin position="299"/>
        <end position="318"/>
    </location>
</feature>
<dbReference type="AlphaFoldDB" id="A0A931LQT5"/>
<keyword evidence="5 7" id="KW-1133">Transmembrane helix</keyword>
<dbReference type="GO" id="GO:0022857">
    <property type="term" value="F:transmembrane transporter activity"/>
    <property type="evidence" value="ECO:0007669"/>
    <property type="project" value="InterPro"/>
</dbReference>
<keyword evidence="6 7" id="KW-0472">Membrane</keyword>
<evidence type="ECO:0000256" key="7">
    <source>
        <dbReference type="SAM" id="Phobius"/>
    </source>
</evidence>
<feature type="transmembrane region" description="Helical" evidence="7">
    <location>
        <begin position="54"/>
        <end position="77"/>
    </location>
</feature>
<dbReference type="PRINTS" id="PR01035">
    <property type="entry name" value="TCRTETA"/>
</dbReference>
<evidence type="ECO:0000256" key="1">
    <source>
        <dbReference type="ARBA" id="ARBA00004651"/>
    </source>
</evidence>
<dbReference type="Pfam" id="PF07690">
    <property type="entry name" value="MFS_1"/>
    <property type="match status" value="1"/>
</dbReference>
<dbReference type="InterPro" id="IPR036259">
    <property type="entry name" value="MFS_trans_sf"/>
</dbReference>
<evidence type="ECO:0000256" key="4">
    <source>
        <dbReference type="ARBA" id="ARBA00022692"/>
    </source>
</evidence>
<dbReference type="InterPro" id="IPR011701">
    <property type="entry name" value="MFS"/>
</dbReference>
<sequence>MRLPKGRGAPESGKNVLGVVLSPVIGIFLTVFLDLLSFGMFIPDIQLRAKALGAQGTAIGATIAVYSLVQLLTAPILGRLSDVAGRRRVLLITTLVSTVAYAVYGQASELWLMIVARGLLGMAGASVGVAFAYMADMTEPKDRAKGMGLIGAAFGLGFILGPVFGVVLLRIAHDSPVLLGSAGAALSLVNLLYVWLLLPESKPKHPGEAVPQFENFRVAFGTPQLAFLLLMFFAINLGFTNLESTYFQLLADPRAVFRLDVDEAKKVGAIVLALVGVLGAFTQGYLVRRLMPVFGEVKLVRAAYFVMTPTFLLVPVAALWFPGILLILLMGVASGLAQPCLSSLISRNAPPRMQGGIFGITQSLGATARLLGPLISNTTFAWRPQLPYIIGAAIIAFPAMGAWRLRQPPLEETAIGDAALTIA</sequence>
<feature type="transmembrane region" description="Helical" evidence="7">
    <location>
        <begin position="89"/>
        <end position="104"/>
    </location>
</feature>
<comment type="subcellular location">
    <subcellularLocation>
        <location evidence="1">Cell membrane</location>
        <topology evidence="1">Multi-pass membrane protein</topology>
    </subcellularLocation>
</comment>
<dbReference type="PANTHER" id="PTHR23504:SF15">
    <property type="entry name" value="MAJOR FACILITATOR SUPERFAMILY (MFS) PROFILE DOMAIN-CONTAINING PROTEIN"/>
    <property type="match status" value="1"/>
</dbReference>
<comment type="similarity">
    <text evidence="2">Belongs to the major facilitator superfamily. TCR/Tet family.</text>
</comment>
<evidence type="ECO:0000313" key="9">
    <source>
        <dbReference type="EMBL" id="MBI1755768.1"/>
    </source>
</evidence>
<evidence type="ECO:0000313" key="10">
    <source>
        <dbReference type="Proteomes" id="UP000727962"/>
    </source>
</evidence>
<dbReference type="InterPro" id="IPR005829">
    <property type="entry name" value="Sugar_transporter_CS"/>
</dbReference>
<feature type="transmembrane region" description="Helical" evidence="7">
    <location>
        <begin position="110"/>
        <end position="135"/>
    </location>
</feature>
<evidence type="ECO:0000256" key="6">
    <source>
        <dbReference type="ARBA" id="ARBA00023136"/>
    </source>
</evidence>
<dbReference type="InterPro" id="IPR020846">
    <property type="entry name" value="MFS_dom"/>
</dbReference>
<protein>
    <submittedName>
        <fullName evidence="9">MFS transporter</fullName>
    </submittedName>
</protein>
<organism evidence="9 10">
    <name type="scientific">Fimbriimonas ginsengisoli</name>
    <dbReference type="NCBI Taxonomy" id="1005039"/>
    <lineage>
        <taxon>Bacteria</taxon>
        <taxon>Bacillati</taxon>
        <taxon>Armatimonadota</taxon>
        <taxon>Fimbriimonadia</taxon>
        <taxon>Fimbriimonadales</taxon>
        <taxon>Fimbriimonadaceae</taxon>
        <taxon>Fimbriimonas</taxon>
    </lineage>
</organism>
<dbReference type="InterPro" id="IPR001958">
    <property type="entry name" value="Tet-R_TetA/multi-R_MdtG-like"/>
</dbReference>
<feature type="transmembrane region" description="Helical" evidence="7">
    <location>
        <begin position="218"/>
        <end position="239"/>
    </location>
</feature>
<dbReference type="GO" id="GO:0005886">
    <property type="term" value="C:plasma membrane"/>
    <property type="evidence" value="ECO:0007669"/>
    <property type="project" value="UniProtKB-SubCell"/>
</dbReference>
<comment type="caution">
    <text evidence="9">The sequence shown here is derived from an EMBL/GenBank/DDBJ whole genome shotgun (WGS) entry which is preliminary data.</text>
</comment>
<gene>
    <name evidence="9" type="ORF">HYR64_01510</name>
</gene>
<feature type="transmembrane region" description="Helical" evidence="7">
    <location>
        <begin position="267"/>
        <end position="287"/>
    </location>
</feature>
<evidence type="ECO:0000256" key="2">
    <source>
        <dbReference type="ARBA" id="ARBA00007520"/>
    </source>
</evidence>
<proteinExistence type="inferred from homology"/>
<keyword evidence="4 7" id="KW-0812">Transmembrane</keyword>
<keyword evidence="3" id="KW-0813">Transport</keyword>
<feature type="domain" description="Major facilitator superfamily (MFS) profile" evidence="8">
    <location>
        <begin position="23"/>
        <end position="410"/>
    </location>
</feature>
<evidence type="ECO:0000256" key="5">
    <source>
        <dbReference type="ARBA" id="ARBA00022989"/>
    </source>
</evidence>
<evidence type="ECO:0000259" key="8">
    <source>
        <dbReference type="PROSITE" id="PS50850"/>
    </source>
</evidence>
<dbReference type="EMBL" id="JACOSL010000008">
    <property type="protein sequence ID" value="MBI1755768.1"/>
    <property type="molecule type" value="Genomic_DNA"/>
</dbReference>
<dbReference type="Proteomes" id="UP000727962">
    <property type="component" value="Unassembled WGS sequence"/>
</dbReference>
<dbReference type="Gene3D" id="1.20.1250.20">
    <property type="entry name" value="MFS general substrate transporter like domains"/>
    <property type="match status" value="1"/>
</dbReference>
<dbReference type="CDD" id="cd17330">
    <property type="entry name" value="MFS_SLC46_TetA_like"/>
    <property type="match status" value="1"/>
</dbReference>
<reference evidence="9" key="1">
    <citation type="submission" date="2020-07" db="EMBL/GenBank/DDBJ databases">
        <title>Huge and variable diversity of episymbiotic CPR bacteria and DPANN archaea in groundwater ecosystems.</title>
        <authorList>
            <person name="He C.Y."/>
            <person name="Keren R."/>
            <person name="Whittaker M."/>
            <person name="Farag I.F."/>
            <person name="Doudna J."/>
            <person name="Cate J.H.D."/>
            <person name="Banfield J.F."/>
        </authorList>
    </citation>
    <scope>NUCLEOTIDE SEQUENCE</scope>
    <source>
        <strain evidence="9">NC_groundwater_17_Pr7_B-0.1um_64_12</strain>
    </source>
</reference>
<dbReference type="PANTHER" id="PTHR23504">
    <property type="entry name" value="MAJOR FACILITATOR SUPERFAMILY DOMAIN-CONTAINING PROTEIN 10"/>
    <property type="match status" value="1"/>
</dbReference>
<dbReference type="PROSITE" id="PS00216">
    <property type="entry name" value="SUGAR_TRANSPORT_1"/>
    <property type="match status" value="1"/>
</dbReference>
<dbReference type="SUPFAM" id="SSF103473">
    <property type="entry name" value="MFS general substrate transporter"/>
    <property type="match status" value="1"/>
</dbReference>
<accession>A0A931LQT5</accession>
<feature type="transmembrane region" description="Helical" evidence="7">
    <location>
        <begin position="177"/>
        <end position="198"/>
    </location>
</feature>
<evidence type="ECO:0000256" key="3">
    <source>
        <dbReference type="ARBA" id="ARBA00022448"/>
    </source>
</evidence>